<protein>
    <recommendedName>
        <fullName evidence="1">DUF4886 domain-containing protein</fullName>
    </recommendedName>
</protein>
<name>A0A1I1GYB4_9SPHI</name>
<dbReference type="GO" id="GO:0016788">
    <property type="term" value="F:hydrolase activity, acting on ester bonds"/>
    <property type="evidence" value="ECO:0007669"/>
    <property type="project" value="UniProtKB-ARBA"/>
</dbReference>
<sequence length="300" mass="32795">MKLQAIFCVLFALFGALLFNACISLKASGTAGPSSDSILRVLAIGNSFSADALETHLHGIARAAGVQMQIANFAAPGAGLDFHVRYATTDSTKYIYTKIEPDGAKKVAHRIALGDVLNTEDWDLISFQQVSHLAGEFETFEAHLPALVEHVRQHLTKARPIYALHQTWAYEEGCKHPGFALYNHDQQIMYRAVADAVNKAASLVDIDVIVPSGTAIQNARTTFMGDAFTSDGFHLAPQTGRYIAAATWFQKLTGISVLGNSYRPPEVTVEQLAVMQYAAHLAVKQPNEVTWMSNKEDWGM</sequence>
<organism evidence="2 3">
    <name type="scientific">Parapedobacter composti</name>
    <dbReference type="NCBI Taxonomy" id="623281"/>
    <lineage>
        <taxon>Bacteria</taxon>
        <taxon>Pseudomonadati</taxon>
        <taxon>Bacteroidota</taxon>
        <taxon>Sphingobacteriia</taxon>
        <taxon>Sphingobacteriales</taxon>
        <taxon>Sphingobacteriaceae</taxon>
        <taxon>Parapedobacter</taxon>
    </lineage>
</organism>
<proteinExistence type="predicted"/>
<accession>A0A1I1GYB4</accession>
<dbReference type="Gene3D" id="3.40.50.1110">
    <property type="entry name" value="SGNH hydrolase"/>
    <property type="match status" value="1"/>
</dbReference>
<dbReference type="RefSeq" id="WP_090972980.1">
    <property type="nucleotide sequence ID" value="NZ_FOLL01000005.1"/>
</dbReference>
<dbReference type="InterPro" id="IPR032616">
    <property type="entry name" value="DUF4886"/>
</dbReference>
<reference evidence="2 3" key="1">
    <citation type="submission" date="2016-10" db="EMBL/GenBank/DDBJ databases">
        <authorList>
            <person name="de Groot N.N."/>
        </authorList>
    </citation>
    <scope>NUCLEOTIDE SEQUENCE [LARGE SCALE GENOMIC DNA]</scope>
    <source>
        <strain evidence="2 3">DSM 22900</strain>
    </source>
</reference>
<dbReference type="OrthoDB" id="265974at2"/>
<dbReference type="AlphaFoldDB" id="A0A1I1GYB4"/>
<dbReference type="Pfam" id="PF16227">
    <property type="entry name" value="DUF4886"/>
    <property type="match status" value="1"/>
</dbReference>
<dbReference type="InterPro" id="IPR036514">
    <property type="entry name" value="SGNH_hydro_sf"/>
</dbReference>
<evidence type="ECO:0000313" key="3">
    <source>
        <dbReference type="Proteomes" id="UP000199577"/>
    </source>
</evidence>
<evidence type="ECO:0000259" key="1">
    <source>
        <dbReference type="Pfam" id="PF16227"/>
    </source>
</evidence>
<dbReference type="SUPFAM" id="SSF52266">
    <property type="entry name" value="SGNH hydrolase"/>
    <property type="match status" value="1"/>
</dbReference>
<dbReference type="STRING" id="623281.SAMN05421747_105147"/>
<keyword evidence="3" id="KW-1185">Reference proteome</keyword>
<feature type="domain" description="DUF4886" evidence="1">
    <location>
        <begin position="40"/>
        <end position="281"/>
    </location>
</feature>
<evidence type="ECO:0000313" key="2">
    <source>
        <dbReference type="EMBL" id="SFC16515.1"/>
    </source>
</evidence>
<dbReference type="EMBL" id="FOLL01000005">
    <property type="protein sequence ID" value="SFC16515.1"/>
    <property type="molecule type" value="Genomic_DNA"/>
</dbReference>
<dbReference type="Proteomes" id="UP000199577">
    <property type="component" value="Unassembled WGS sequence"/>
</dbReference>
<gene>
    <name evidence="2" type="ORF">SAMN05421747_105147</name>
</gene>